<dbReference type="PROSITE" id="PS00866">
    <property type="entry name" value="CPSASE_1"/>
    <property type="match status" value="1"/>
</dbReference>
<dbReference type="Pfam" id="PF02785">
    <property type="entry name" value="Biotin_carb_C"/>
    <property type="match status" value="1"/>
</dbReference>
<dbReference type="SUPFAM" id="SSF52440">
    <property type="entry name" value="PreATP-grasp domain"/>
    <property type="match status" value="1"/>
</dbReference>
<keyword evidence="3 5" id="KW-0067">ATP-binding</keyword>
<dbReference type="InterPro" id="IPR011761">
    <property type="entry name" value="ATP-grasp"/>
</dbReference>
<evidence type="ECO:0000256" key="4">
    <source>
        <dbReference type="ARBA" id="ARBA00023267"/>
    </source>
</evidence>
<evidence type="ECO:0000256" key="5">
    <source>
        <dbReference type="PROSITE-ProRule" id="PRU00409"/>
    </source>
</evidence>
<reference evidence="8 9" key="1">
    <citation type="submission" date="2024-04" db="EMBL/GenBank/DDBJ databases">
        <title>Albibacterium profundi sp. nov., isolated from sediment of the Challenger Deep of Mariana Trench.</title>
        <authorList>
            <person name="Wang Y."/>
        </authorList>
    </citation>
    <scope>NUCLEOTIDE SEQUENCE [LARGE SCALE GENOMIC DNA]</scope>
    <source>
        <strain evidence="8 9">RHL897</strain>
    </source>
</reference>
<dbReference type="InterPro" id="IPR011764">
    <property type="entry name" value="Biotin_carboxylation_dom"/>
</dbReference>
<protein>
    <submittedName>
        <fullName evidence="8">Acetyl-CoA carboxylase biotin carboxylase subunit</fullName>
        <ecNumber evidence="8">6.4.1.2</ecNumber>
    </submittedName>
</protein>
<dbReference type="PROSITE" id="PS50975">
    <property type="entry name" value="ATP_GRASP"/>
    <property type="match status" value="1"/>
</dbReference>
<organism evidence="8 9">
    <name type="scientific">Albibacterium profundi</name>
    <dbReference type="NCBI Taxonomy" id="3134906"/>
    <lineage>
        <taxon>Bacteria</taxon>
        <taxon>Pseudomonadati</taxon>
        <taxon>Bacteroidota</taxon>
        <taxon>Sphingobacteriia</taxon>
        <taxon>Sphingobacteriales</taxon>
        <taxon>Sphingobacteriaceae</taxon>
        <taxon>Albibacterium</taxon>
    </lineage>
</organism>
<keyword evidence="2 5" id="KW-0547">Nucleotide-binding</keyword>
<dbReference type="Pfam" id="PF02786">
    <property type="entry name" value="CPSase_L_D2"/>
    <property type="match status" value="1"/>
</dbReference>
<feature type="domain" description="Biotin carboxylation" evidence="7">
    <location>
        <begin position="1"/>
        <end position="445"/>
    </location>
</feature>
<dbReference type="PROSITE" id="PS50979">
    <property type="entry name" value="BC"/>
    <property type="match status" value="1"/>
</dbReference>
<evidence type="ECO:0000313" key="8">
    <source>
        <dbReference type="EMBL" id="MFB5946625.1"/>
    </source>
</evidence>
<evidence type="ECO:0000256" key="2">
    <source>
        <dbReference type="ARBA" id="ARBA00022741"/>
    </source>
</evidence>
<name>A0ABV5CJ33_9SPHI</name>
<dbReference type="InterPro" id="IPR005479">
    <property type="entry name" value="CPAse_ATP-bd"/>
</dbReference>
<dbReference type="PROSITE" id="PS00867">
    <property type="entry name" value="CPSASE_2"/>
    <property type="match status" value="1"/>
</dbReference>
<sequence length="495" mass="55359">MKKILVANRGEIAIRIMRSAHEMGIATVAVFSDADRSALHVQYADEAIYLGESTASESYLSIQKIIEACKRTQADAVHPGYGFLSENPHFARTLEQEGIKLIGPSAEAMETMGNKLSAKALALKHQIPLIKGTTHAISDVDEAMRQATDIGFPILIKAAAGGGGKGMRIVNKPDDFLDELKLAISEANSAFGDGSVFLERYISSPKHVEIQVLADEHGNSVYLFERECSIQRRHQKVIEEAPCVVLPSGVRERMGKCALELVRACQYTGAGTVEFIVDQQLDFYFLEMNTRLQVEHPITELITGIDLVKEQIKIARGKTLSLTQQQLQIRGHAIELRIYAEDPENNFLPDTGTLHSYSLPSGPSIRVDNAYEMGMEVPVYYDPMIAKLSVWGNDRNEAIQRMKRAIKEYKISGIKHTLHFGNFVLDHPSFQDGSYNTNFVATYYHPEEQEGELKDAEIAALMANHIFKKEHRPMETSSITGIQKNQSNWRKKRII</sequence>
<dbReference type="EC" id="6.4.1.2" evidence="8"/>
<evidence type="ECO:0000259" key="6">
    <source>
        <dbReference type="PROSITE" id="PS50975"/>
    </source>
</evidence>
<dbReference type="RefSeq" id="WP_375558154.1">
    <property type="nucleotide sequence ID" value="NZ_JBBVGT010000003.1"/>
</dbReference>
<dbReference type="InterPro" id="IPR050856">
    <property type="entry name" value="Biotin_carboxylase_complex"/>
</dbReference>
<evidence type="ECO:0000313" key="9">
    <source>
        <dbReference type="Proteomes" id="UP001580928"/>
    </source>
</evidence>
<accession>A0ABV5CJ33</accession>
<dbReference type="InterPro" id="IPR005481">
    <property type="entry name" value="BC-like_N"/>
</dbReference>
<dbReference type="InterPro" id="IPR011054">
    <property type="entry name" value="Rudment_hybrid_motif"/>
</dbReference>
<keyword evidence="4" id="KW-0092">Biotin</keyword>
<keyword evidence="1 8" id="KW-0436">Ligase</keyword>
<evidence type="ECO:0000256" key="1">
    <source>
        <dbReference type="ARBA" id="ARBA00022598"/>
    </source>
</evidence>
<dbReference type="PANTHER" id="PTHR18866">
    <property type="entry name" value="CARBOXYLASE:PYRUVATE/ACETYL-COA/PROPIONYL-COA CARBOXYLASE"/>
    <property type="match status" value="1"/>
</dbReference>
<dbReference type="Gene3D" id="3.30.470.20">
    <property type="entry name" value="ATP-grasp fold, B domain"/>
    <property type="match status" value="1"/>
</dbReference>
<gene>
    <name evidence="8" type="ORF">WKR92_12385</name>
</gene>
<evidence type="ECO:0000256" key="3">
    <source>
        <dbReference type="ARBA" id="ARBA00022840"/>
    </source>
</evidence>
<dbReference type="SUPFAM" id="SSF51246">
    <property type="entry name" value="Rudiment single hybrid motif"/>
    <property type="match status" value="1"/>
</dbReference>
<dbReference type="EMBL" id="JBBVGT010000003">
    <property type="protein sequence ID" value="MFB5946625.1"/>
    <property type="molecule type" value="Genomic_DNA"/>
</dbReference>
<dbReference type="Pfam" id="PF00289">
    <property type="entry name" value="Biotin_carb_N"/>
    <property type="match status" value="1"/>
</dbReference>
<keyword evidence="9" id="KW-1185">Reference proteome</keyword>
<comment type="caution">
    <text evidence="8">The sequence shown here is derived from an EMBL/GenBank/DDBJ whole genome shotgun (WGS) entry which is preliminary data.</text>
</comment>
<dbReference type="InterPro" id="IPR005482">
    <property type="entry name" value="Biotin_COase_C"/>
</dbReference>
<dbReference type="SMART" id="SM00878">
    <property type="entry name" value="Biotin_carb_C"/>
    <property type="match status" value="1"/>
</dbReference>
<dbReference type="Proteomes" id="UP001580928">
    <property type="component" value="Unassembled WGS sequence"/>
</dbReference>
<dbReference type="GO" id="GO:0003989">
    <property type="term" value="F:acetyl-CoA carboxylase activity"/>
    <property type="evidence" value="ECO:0007669"/>
    <property type="project" value="UniProtKB-EC"/>
</dbReference>
<dbReference type="NCBIfam" id="NF006367">
    <property type="entry name" value="PRK08591.1"/>
    <property type="match status" value="1"/>
</dbReference>
<dbReference type="PANTHER" id="PTHR18866:SF33">
    <property type="entry name" value="METHYLCROTONOYL-COA CARBOXYLASE SUBUNIT ALPHA, MITOCHONDRIAL-RELATED"/>
    <property type="match status" value="1"/>
</dbReference>
<proteinExistence type="predicted"/>
<dbReference type="InterPro" id="IPR016185">
    <property type="entry name" value="PreATP-grasp_dom_sf"/>
</dbReference>
<dbReference type="SUPFAM" id="SSF56059">
    <property type="entry name" value="Glutathione synthetase ATP-binding domain-like"/>
    <property type="match status" value="1"/>
</dbReference>
<evidence type="ECO:0000259" key="7">
    <source>
        <dbReference type="PROSITE" id="PS50979"/>
    </source>
</evidence>
<feature type="domain" description="ATP-grasp" evidence="6">
    <location>
        <begin position="119"/>
        <end position="316"/>
    </location>
</feature>